<dbReference type="InterPro" id="IPR036770">
    <property type="entry name" value="Ankyrin_rpt-contain_sf"/>
</dbReference>
<dbReference type="InterPro" id="IPR017408">
    <property type="entry name" value="Arginine_N-MeTrfase_2"/>
</dbReference>
<gene>
    <name evidence="11" type="ORF">N8I77_004731</name>
</gene>
<dbReference type="InterPro" id="IPR051038">
    <property type="entry name" value="RMT2/GAMT_Mtase"/>
</dbReference>
<evidence type="ECO:0000256" key="1">
    <source>
        <dbReference type="ARBA" id="ARBA00002207"/>
    </source>
</evidence>
<dbReference type="SUPFAM" id="SSF48403">
    <property type="entry name" value="Ankyrin repeat"/>
    <property type="match status" value="1"/>
</dbReference>
<name>A0AAD9SMM6_PHOAM</name>
<dbReference type="Proteomes" id="UP001265746">
    <property type="component" value="Unassembled WGS sequence"/>
</dbReference>
<dbReference type="EC" id="2.1.1.-" evidence="8"/>
<keyword evidence="3 8" id="KW-0963">Cytoplasm</keyword>
<dbReference type="GO" id="GO:0005737">
    <property type="term" value="C:cytoplasm"/>
    <property type="evidence" value="ECO:0007669"/>
    <property type="project" value="UniProtKB-SubCell"/>
</dbReference>
<dbReference type="FunFam" id="3.40.50.150:FF:000135">
    <property type="entry name" value="Arginine N-methyltransferase 2"/>
    <property type="match status" value="1"/>
</dbReference>
<proteinExistence type="inferred from homology"/>
<dbReference type="GO" id="GO:0032259">
    <property type="term" value="P:methylation"/>
    <property type="evidence" value="ECO:0007669"/>
    <property type="project" value="UniProtKB-KW"/>
</dbReference>
<dbReference type="Gene3D" id="1.25.40.20">
    <property type="entry name" value="Ankyrin repeat-containing domain"/>
    <property type="match status" value="1"/>
</dbReference>
<evidence type="ECO:0000256" key="4">
    <source>
        <dbReference type="ARBA" id="ARBA00022603"/>
    </source>
</evidence>
<evidence type="ECO:0000256" key="5">
    <source>
        <dbReference type="ARBA" id="ARBA00022679"/>
    </source>
</evidence>
<feature type="region of interest" description="Disordered" evidence="9">
    <location>
        <begin position="149"/>
        <end position="190"/>
    </location>
</feature>
<feature type="region of interest" description="Disordered" evidence="9">
    <location>
        <begin position="1"/>
        <end position="20"/>
    </location>
</feature>
<keyword evidence="6" id="KW-0949">S-adenosyl-L-methionine</keyword>
<feature type="domain" description="RMT2" evidence="10">
    <location>
        <begin position="212"/>
        <end position="449"/>
    </location>
</feature>
<keyword evidence="12" id="KW-1185">Reference proteome</keyword>
<dbReference type="InterPro" id="IPR029063">
    <property type="entry name" value="SAM-dependent_MTases_sf"/>
</dbReference>
<dbReference type="Gene3D" id="3.40.50.150">
    <property type="entry name" value="Vaccinia Virus protein VP39"/>
    <property type="match status" value="1"/>
</dbReference>
<evidence type="ECO:0000256" key="7">
    <source>
        <dbReference type="ARBA" id="ARBA00023242"/>
    </source>
</evidence>
<dbReference type="SUPFAM" id="SSF53335">
    <property type="entry name" value="S-adenosyl-L-methionine-dependent methyltransferases"/>
    <property type="match status" value="1"/>
</dbReference>
<dbReference type="GO" id="GO:0005634">
    <property type="term" value="C:nucleus"/>
    <property type="evidence" value="ECO:0007669"/>
    <property type="project" value="UniProtKB-SubCell"/>
</dbReference>
<evidence type="ECO:0000313" key="11">
    <source>
        <dbReference type="EMBL" id="KAK2611391.1"/>
    </source>
</evidence>
<dbReference type="InterPro" id="IPR026480">
    <property type="entry name" value="RMT2_dom"/>
</dbReference>
<protein>
    <recommendedName>
        <fullName evidence="8">Arginine N-methyltransferase 2</fullName>
        <ecNumber evidence="8">2.1.1.-</ecNumber>
    </recommendedName>
</protein>
<dbReference type="AlphaFoldDB" id="A0AAD9SMM6"/>
<keyword evidence="5 8" id="KW-0808">Transferase</keyword>
<dbReference type="PROSITE" id="PS51559">
    <property type="entry name" value="SAM_RMT2"/>
    <property type="match status" value="1"/>
</dbReference>
<dbReference type="GO" id="GO:0019702">
    <property type="term" value="F:protein arginine N5-methyltransferase activity"/>
    <property type="evidence" value="ECO:0007669"/>
    <property type="project" value="TreeGrafter"/>
</dbReference>
<evidence type="ECO:0000256" key="6">
    <source>
        <dbReference type="ARBA" id="ARBA00022691"/>
    </source>
</evidence>
<dbReference type="PANTHER" id="PTHR32379:SF1">
    <property type="entry name" value="GUANIDINOACETATE N-METHYLTRANSFERASE"/>
    <property type="match status" value="1"/>
</dbReference>
<keyword evidence="4 8" id="KW-0489">Methyltransferase</keyword>
<evidence type="ECO:0000256" key="2">
    <source>
        <dbReference type="ARBA" id="ARBA00011245"/>
    </source>
</evidence>
<accession>A0AAD9SMM6</accession>
<comment type="function">
    <text evidence="1 8">S-adenosyl-L-methionine-dependent protein-arginine N-methyltransferase that methylates the delta-nitrogen atom of arginine residues to form N5-methylarginine (type IV) in target proteins. Monomethylates ribosomal protein L12.</text>
</comment>
<dbReference type="EMBL" id="JAUJFL010000002">
    <property type="protein sequence ID" value="KAK2611391.1"/>
    <property type="molecule type" value="Genomic_DNA"/>
</dbReference>
<comment type="subunit">
    <text evidence="2 8">Monomer.</text>
</comment>
<dbReference type="PIRSF" id="PIRSF038148">
    <property type="entry name" value="Arginine_N-mtfrase-2"/>
    <property type="match status" value="1"/>
</dbReference>
<keyword evidence="7 8" id="KW-0539">Nucleus</keyword>
<evidence type="ECO:0000256" key="9">
    <source>
        <dbReference type="SAM" id="MobiDB-lite"/>
    </source>
</evidence>
<reference evidence="11" key="1">
    <citation type="submission" date="2023-06" db="EMBL/GenBank/DDBJ databases">
        <authorList>
            <person name="Noh H."/>
        </authorList>
    </citation>
    <scope>NUCLEOTIDE SEQUENCE</scope>
    <source>
        <strain evidence="11">DUCC20226</strain>
    </source>
</reference>
<comment type="subcellular location">
    <subcellularLocation>
        <location evidence="8">Cytoplasm</location>
    </subcellularLocation>
    <subcellularLocation>
        <location evidence="8">Nucleus</location>
    </subcellularLocation>
</comment>
<comment type="similarity">
    <text evidence="8">Belongs to the class I-like SAM-binding methyltransferase superfamily. RMT2 methyltransferase family.</text>
</comment>
<dbReference type="PANTHER" id="PTHR32379">
    <property type="entry name" value="GUANIDINOACETATE N-METHYLTRANSFERASE"/>
    <property type="match status" value="1"/>
</dbReference>
<sequence>MASSATEPFDESISARITPDSPIETSEILLRAWQHDTPAIKKLLDAPGKASVQDPKTGETPLHAAIRSCGPAAAATDSEADKENLEKAKATVQELLLWGGIWNDVDDHNETPGCVALRLGQKELYEMCVQAGVRAEMLFGLLDGYEALSSGSEADDEDMAEAEGEEEEDPAHVEVEYDGPTGAPEDGDDAPELVETAAAEPKFEPPKPDADIEVKSEKYLRSKLTYSDGKLVDDDGNGVMMAWETDIMRRSVDALLPGKQPGKRILNVGFGMGIIDSMFADTKPARHHIIEAHEEVLEHTSSPESSFGPTWEASGPAEGAYKIHRGRWQDVVPVLLEHGEVYDAIYFDTFGEDYSQLRKFFTEYIPGLLDQNGIFGFFNGLGADRRVCYDVYTKVVEMHMTDAGMDVEWDEIDVDLKGLEEAGKGEWEGVKRRYWTLDKYRLPTCTFLG</sequence>
<comment type="caution">
    <text evidence="11">The sequence shown here is derived from an EMBL/GenBank/DDBJ whole genome shotgun (WGS) entry which is preliminary data.</text>
</comment>
<organism evidence="11 12">
    <name type="scientific">Phomopsis amygdali</name>
    <name type="common">Fusicoccum amygdali</name>
    <dbReference type="NCBI Taxonomy" id="1214568"/>
    <lineage>
        <taxon>Eukaryota</taxon>
        <taxon>Fungi</taxon>
        <taxon>Dikarya</taxon>
        <taxon>Ascomycota</taxon>
        <taxon>Pezizomycotina</taxon>
        <taxon>Sordariomycetes</taxon>
        <taxon>Sordariomycetidae</taxon>
        <taxon>Diaporthales</taxon>
        <taxon>Diaporthaceae</taxon>
        <taxon>Diaporthe</taxon>
    </lineage>
</organism>
<evidence type="ECO:0000256" key="3">
    <source>
        <dbReference type="ARBA" id="ARBA00022490"/>
    </source>
</evidence>
<evidence type="ECO:0000313" key="12">
    <source>
        <dbReference type="Proteomes" id="UP001265746"/>
    </source>
</evidence>
<evidence type="ECO:0000259" key="10">
    <source>
        <dbReference type="PROSITE" id="PS51559"/>
    </source>
</evidence>
<evidence type="ECO:0000256" key="8">
    <source>
        <dbReference type="PIRNR" id="PIRNR038148"/>
    </source>
</evidence>
<feature type="compositionally biased region" description="Acidic residues" evidence="9">
    <location>
        <begin position="153"/>
        <end position="169"/>
    </location>
</feature>